<protein>
    <submittedName>
        <fullName evidence="3">Uncharacterized protein LOC115231820</fullName>
    </submittedName>
</protein>
<dbReference type="Gene3D" id="1.10.3570.10">
    <property type="entry name" value="Rhabdovirus nucleocapsid protein like domain"/>
    <property type="match status" value="1"/>
</dbReference>
<sequence>MGCINRAIAYAIVREPPETMDEISLYLYSAQTTYDEITQRPAPKSRWRENIAAKVAARKAELEALTGHILNVSNGVKGKTPPLVRTLLRRERAAKWDLNELRRVRAEREELILVYQKKLSTHESRCQRRRENNLFEFNRRSFYRRLHGETKEGTQQKAEMLDTWGSMWKARPRKGVSFPFCGPDAPLMTESCGVSDIRKKFDEAVTRLSDWKTPGVDKVYNFFIKNCKPIHDCMCRAIEQFTLDPGSIPEWLCTGVTYLIPKVDNPSAPTDYRPITCMPNLYKLMTKVVATEVRNFVEVNGILSENQLGTRRDCQGAKEQALINKCLARAHGNSLVSMWVDVKKAYDSVDHAYLVECLRRLKLPMWFIKFVATVMDRWNVHLNYNKCDIGEVKLERGILQGDSMSPLLFVLCLEPLSRVLTAQFEQMSIEHEGGCFSTNHLMFIDDIKLFARSSEILHSMGKVLKGFMKAVGLELNYNKSATNTPVCGDLVKVLEEHQGYKYLGVVESPASLITPETRKCVVEGVRSRAAMLCKTRLNARNLFHALNEYAISLLNYYVGLIEFEPSEYDEMDLIVRRVLRENHVHVLASNKERLYLSRGQLGRGLSNIVHLSERILTKMHDTLWSGSSVSQRKAAILAAEKARGTHLGTIKGYVSAKYGLGATQVNVKELIKLQKESLIKKINLKVLHKTLFSSLDNPHIDVSSSSTWLKYGNNSPRSEGLFSYLQDRNFFNGQRKQCNHCKSKAMTVDHLATKCGSMLYHDYTWRHNEVVRSLHLLLCNKYGLRRSRKLRTHRVQSVCENSRVCIKVDTPIRTSIVVQHNRPDIVVHDKVTGEIVIVEVGITCLDRLQIVEVEKRRNPSCRNMRQVSSTCGFLVGLKSRTSPQFKRTWMRYIVRIHSKISAYVLTSFSWQALIVPVNPTRSIGLTLCRFPLLECSWTTNPYQDITGFSLVGKGFLIKTAPMALNYGESGTEGGRVTLEEWRVALMKVLAPVRFAHAAERNPDAVDPLMDRFHTVMRNLDPTYQPERSLVLKMYQKYLPDRGLDKLCCLLDKMLYTCPEDPMSALRFCTIPFYNAGNAVLSRVVSLCAAFPNELERAVMVESLFASAHLFSKMKHRKNNHRTRIADNHLNDVLTLSKTTYAPNIDELSNKKQQYMKN</sequence>
<dbReference type="InterPro" id="IPR023330">
    <property type="entry name" value="Rhabdovirus_ncapsid_N"/>
</dbReference>
<proteinExistence type="predicted"/>
<evidence type="ECO:0000259" key="1">
    <source>
        <dbReference type="PROSITE" id="PS50878"/>
    </source>
</evidence>
<dbReference type="PANTHER" id="PTHR35450">
    <property type="entry name" value="REVERSE TRANSCRIPTASE DOMAIN-CONTAINING PROTEIN"/>
    <property type="match status" value="1"/>
</dbReference>
<dbReference type="InterPro" id="IPR043502">
    <property type="entry name" value="DNA/RNA_pol_sf"/>
</dbReference>
<dbReference type="InterPro" id="IPR000477">
    <property type="entry name" value="RT_dom"/>
</dbReference>
<dbReference type="CDD" id="cd01650">
    <property type="entry name" value="RT_nLTR_like"/>
    <property type="match status" value="1"/>
</dbReference>
<accession>A0A6P7U0T8</accession>
<name>A0A6P7U0T8_9MOLL</name>
<feature type="domain" description="Reverse transcriptase" evidence="1">
    <location>
        <begin position="241"/>
        <end position="507"/>
    </location>
</feature>
<dbReference type="AlphaFoldDB" id="A0A6P7U0T8"/>
<dbReference type="PROSITE" id="PS50878">
    <property type="entry name" value="RT_POL"/>
    <property type="match status" value="1"/>
</dbReference>
<evidence type="ECO:0000313" key="3">
    <source>
        <dbReference type="RefSeq" id="XP_029657613.1"/>
    </source>
</evidence>
<gene>
    <name evidence="3" type="primary">LOC115231820</name>
</gene>
<evidence type="ECO:0000313" key="2">
    <source>
        <dbReference type="Proteomes" id="UP000515154"/>
    </source>
</evidence>
<dbReference type="Pfam" id="PF00078">
    <property type="entry name" value="RVT_1"/>
    <property type="match status" value="1"/>
</dbReference>
<dbReference type="SUPFAM" id="SSF56672">
    <property type="entry name" value="DNA/RNA polymerases"/>
    <property type="match status" value="1"/>
</dbReference>
<dbReference type="KEGG" id="osn:115231820"/>
<dbReference type="Proteomes" id="UP000515154">
    <property type="component" value="Unplaced"/>
</dbReference>
<keyword evidence="2" id="KW-1185">Reference proteome</keyword>
<dbReference type="SUPFAM" id="SSF140809">
    <property type="entry name" value="Rhabdovirus nucleoprotein-like"/>
    <property type="match status" value="1"/>
</dbReference>
<organism evidence="2 3">
    <name type="scientific">Octopus sinensis</name>
    <name type="common">East Asian common octopus</name>
    <dbReference type="NCBI Taxonomy" id="2607531"/>
    <lineage>
        <taxon>Eukaryota</taxon>
        <taxon>Metazoa</taxon>
        <taxon>Spiralia</taxon>
        <taxon>Lophotrochozoa</taxon>
        <taxon>Mollusca</taxon>
        <taxon>Cephalopoda</taxon>
        <taxon>Coleoidea</taxon>
        <taxon>Octopodiformes</taxon>
        <taxon>Octopoda</taxon>
        <taxon>Incirrata</taxon>
        <taxon>Octopodidae</taxon>
        <taxon>Octopus</taxon>
    </lineage>
</organism>
<dbReference type="InterPro" id="IPR035961">
    <property type="entry name" value="Rhabdovirus_nucleoprotein-like"/>
</dbReference>
<dbReference type="PANTHER" id="PTHR35450:SF2">
    <property type="entry name" value="REVERSE TRANSCRIPTASE DOMAIN-CONTAINING PROTEIN"/>
    <property type="match status" value="1"/>
</dbReference>
<dbReference type="RefSeq" id="XP_029657613.1">
    <property type="nucleotide sequence ID" value="XM_029801753.1"/>
</dbReference>
<reference evidence="3" key="1">
    <citation type="submission" date="2025-08" db="UniProtKB">
        <authorList>
            <consortium name="RefSeq"/>
        </authorList>
    </citation>
    <scope>IDENTIFICATION</scope>
</reference>